<dbReference type="AlphaFoldDB" id="A0A0D7APP5"/>
<feature type="region of interest" description="Disordered" evidence="1">
    <location>
        <begin position="216"/>
        <end position="251"/>
    </location>
</feature>
<feature type="compositionally biased region" description="Basic and acidic residues" evidence="1">
    <location>
        <begin position="174"/>
        <end position="186"/>
    </location>
</feature>
<dbReference type="OrthoDB" id="2538319at2759"/>
<feature type="region of interest" description="Disordered" evidence="1">
    <location>
        <begin position="157"/>
        <end position="186"/>
    </location>
</feature>
<dbReference type="Proteomes" id="UP000054144">
    <property type="component" value="Unassembled WGS sequence"/>
</dbReference>
<feature type="domain" description="G-patch" evidence="2">
    <location>
        <begin position="198"/>
        <end position="247"/>
    </location>
</feature>
<dbReference type="PANTHER" id="PTHR20923">
    <property type="entry name" value="BAT4 PROTEIN-RELATED"/>
    <property type="match status" value="1"/>
</dbReference>
<proteinExistence type="predicted"/>
<evidence type="ECO:0000313" key="3">
    <source>
        <dbReference type="EMBL" id="KIY53552.1"/>
    </source>
</evidence>
<feature type="region of interest" description="Disordered" evidence="1">
    <location>
        <begin position="276"/>
        <end position="324"/>
    </location>
</feature>
<keyword evidence="4" id="KW-1185">Reference proteome</keyword>
<dbReference type="PANTHER" id="PTHR20923:SF1">
    <property type="entry name" value="G PATCH DOMAIN AND ANKYRIN REPEAT-CONTAINING PROTEIN 1"/>
    <property type="match status" value="1"/>
</dbReference>
<dbReference type="GO" id="GO:0003676">
    <property type="term" value="F:nucleic acid binding"/>
    <property type="evidence" value="ECO:0007669"/>
    <property type="project" value="InterPro"/>
</dbReference>
<accession>A0A0D7APP5</accession>
<feature type="compositionally biased region" description="Low complexity" evidence="1">
    <location>
        <begin position="104"/>
        <end position="130"/>
    </location>
</feature>
<name>A0A0D7APP5_9AGAR</name>
<dbReference type="InterPro" id="IPR039146">
    <property type="entry name" value="GPANK1"/>
</dbReference>
<evidence type="ECO:0000313" key="4">
    <source>
        <dbReference type="Proteomes" id="UP000054144"/>
    </source>
</evidence>
<feature type="compositionally biased region" description="Acidic residues" evidence="1">
    <location>
        <begin position="277"/>
        <end position="291"/>
    </location>
</feature>
<feature type="compositionally biased region" description="Polar residues" evidence="1">
    <location>
        <begin position="302"/>
        <end position="321"/>
    </location>
</feature>
<protein>
    <recommendedName>
        <fullName evidence="2">G-patch domain-containing protein</fullName>
    </recommendedName>
</protein>
<evidence type="ECO:0000256" key="1">
    <source>
        <dbReference type="SAM" id="MobiDB-lite"/>
    </source>
</evidence>
<feature type="region of interest" description="Disordered" evidence="1">
    <location>
        <begin position="100"/>
        <end position="138"/>
    </location>
</feature>
<reference evidence="3 4" key="1">
    <citation type="journal article" date="2015" name="Fungal Genet. Biol.">
        <title>Evolution of novel wood decay mechanisms in Agaricales revealed by the genome sequences of Fistulina hepatica and Cylindrobasidium torrendii.</title>
        <authorList>
            <person name="Floudas D."/>
            <person name="Held B.W."/>
            <person name="Riley R."/>
            <person name="Nagy L.G."/>
            <person name="Koehler G."/>
            <person name="Ransdell A.S."/>
            <person name="Younus H."/>
            <person name="Chow J."/>
            <person name="Chiniquy J."/>
            <person name="Lipzen A."/>
            <person name="Tritt A."/>
            <person name="Sun H."/>
            <person name="Haridas S."/>
            <person name="LaButti K."/>
            <person name="Ohm R.A."/>
            <person name="Kues U."/>
            <person name="Blanchette R.A."/>
            <person name="Grigoriev I.V."/>
            <person name="Minto R.E."/>
            <person name="Hibbett D.S."/>
        </authorList>
    </citation>
    <scope>NUCLEOTIDE SEQUENCE [LARGE SCALE GENOMIC DNA]</scope>
    <source>
        <strain evidence="3 4">ATCC 64428</strain>
    </source>
</reference>
<evidence type="ECO:0000259" key="2">
    <source>
        <dbReference type="PROSITE" id="PS50174"/>
    </source>
</evidence>
<organism evidence="3 4">
    <name type="scientific">Fistulina hepatica ATCC 64428</name>
    <dbReference type="NCBI Taxonomy" id="1128425"/>
    <lineage>
        <taxon>Eukaryota</taxon>
        <taxon>Fungi</taxon>
        <taxon>Dikarya</taxon>
        <taxon>Basidiomycota</taxon>
        <taxon>Agaricomycotina</taxon>
        <taxon>Agaricomycetes</taxon>
        <taxon>Agaricomycetidae</taxon>
        <taxon>Agaricales</taxon>
        <taxon>Fistulinaceae</taxon>
        <taxon>Fistulina</taxon>
    </lineage>
</organism>
<dbReference type="EMBL" id="KN881606">
    <property type="protein sequence ID" value="KIY53552.1"/>
    <property type="molecule type" value="Genomic_DNA"/>
</dbReference>
<dbReference type="InterPro" id="IPR000467">
    <property type="entry name" value="G_patch_dom"/>
</dbReference>
<gene>
    <name evidence="3" type="ORF">FISHEDRAFT_55091</name>
</gene>
<sequence>MATVAHTIYSHYDPADRERLEIETGQVVSETGAASDDRLAAEEWQVNSAFIRQQAPPPRFVPAVFSFDEWSLLENSDTLPPPKEMSSGYDVAGWYRHLASKGEPSTSVPSSSSAPVTRVSTPPSQSSPSVGDLDQRLKRPKVDKNNWFIMNALRAGESTERPASAPTSSTLADILRRDPPPRTDEEKFTPRVWLALGPANKGFNMLEKSGWKEGEPLGPHVARTRRPMNSFAAASPSKGKGKGKQSADPVRENVIHVATVDADVQEVRRVIDLTQDSADEYSDSADQDDNESVGPSGVDSEQAVSSGVQNVGDESSDQLPDSSRKMLITPLATRLKLDRLGVGLRAKTTGPYRMSQKRITHNGAALAAHIRAANDIRRQKAELGRGKRGFARKHKREESRRQRLLAYMNS</sequence>
<dbReference type="PROSITE" id="PS50174">
    <property type="entry name" value="G_PATCH"/>
    <property type="match status" value="1"/>
</dbReference>